<reference evidence="14 15" key="1">
    <citation type="journal article" date="2022" name="Int. J. Syst. Evol. Microbiol.">
        <title>Flavobacterium ammonificans sp. nov. and Flavobacterium ammoniigenes sp. nov., ammonifying bacteria isolated from surface river water.</title>
        <authorList>
            <person name="Watanabe K."/>
            <person name="Kitamura T."/>
            <person name="Ogata Y."/>
            <person name="Shindo C."/>
            <person name="Suda W."/>
        </authorList>
    </citation>
    <scope>NUCLEOTIDE SEQUENCE [LARGE SCALE GENOMIC DNA]</scope>
    <source>
        <strain evidence="14 15">GENT11</strain>
    </source>
</reference>
<dbReference type="InterPro" id="IPR037066">
    <property type="entry name" value="Plug_dom_sf"/>
</dbReference>
<dbReference type="InterPro" id="IPR036942">
    <property type="entry name" value="Beta-barrel_TonB_sf"/>
</dbReference>
<keyword evidence="4 10" id="KW-0812">Transmembrane</keyword>
<keyword evidence="7 10" id="KW-0472">Membrane</keyword>
<evidence type="ECO:0000256" key="11">
    <source>
        <dbReference type="RuleBase" id="RU003357"/>
    </source>
</evidence>
<dbReference type="Gene3D" id="2.170.130.10">
    <property type="entry name" value="TonB-dependent receptor, plug domain"/>
    <property type="match status" value="1"/>
</dbReference>
<organism evidence="14 15">
    <name type="scientific">Flavobacterium ammonificans</name>
    <dbReference type="NCBI Taxonomy" id="1751056"/>
    <lineage>
        <taxon>Bacteria</taxon>
        <taxon>Pseudomonadati</taxon>
        <taxon>Bacteroidota</taxon>
        <taxon>Flavobacteriia</taxon>
        <taxon>Flavobacteriales</taxon>
        <taxon>Flavobacteriaceae</taxon>
        <taxon>Flavobacterium</taxon>
    </lineage>
</organism>
<accession>A0ABM7UWZ4</accession>
<dbReference type="InterPro" id="IPR012910">
    <property type="entry name" value="Plug_dom"/>
</dbReference>
<keyword evidence="2 10" id="KW-0813">Transport</keyword>
<dbReference type="InterPro" id="IPR008969">
    <property type="entry name" value="CarboxyPept-like_regulatory"/>
</dbReference>
<evidence type="ECO:0000256" key="3">
    <source>
        <dbReference type="ARBA" id="ARBA00022452"/>
    </source>
</evidence>
<gene>
    <name evidence="14" type="ORF">GENT11_06250</name>
</gene>
<dbReference type="Pfam" id="PF13620">
    <property type="entry name" value="CarboxypepD_reg"/>
    <property type="match status" value="1"/>
</dbReference>
<evidence type="ECO:0000256" key="10">
    <source>
        <dbReference type="PROSITE-ProRule" id="PRU01360"/>
    </source>
</evidence>
<evidence type="ECO:0008006" key="16">
    <source>
        <dbReference type="Google" id="ProtNLM"/>
    </source>
</evidence>
<evidence type="ECO:0000256" key="2">
    <source>
        <dbReference type="ARBA" id="ARBA00022448"/>
    </source>
</evidence>
<dbReference type="Gene3D" id="2.40.170.20">
    <property type="entry name" value="TonB-dependent receptor, beta-barrel domain"/>
    <property type="match status" value="1"/>
</dbReference>
<comment type="subcellular location">
    <subcellularLocation>
        <location evidence="1 10">Cell outer membrane</location>
        <topology evidence="1 10">Multi-pass membrane protein</topology>
    </subcellularLocation>
</comment>
<keyword evidence="15" id="KW-1185">Reference proteome</keyword>
<keyword evidence="9 10" id="KW-0998">Cell outer membrane</keyword>
<sequence length="793" mass="89641">MQKNSFIFFFSLFAVIGFSQNTVRGKITNQNGAPLSGSHIHIGTKSVSSNDTGIYFIKRLPSGVTKVHVSYIGYKSIDTVLTIKGDVVLDFALQPQMDELKEVVIKEKANSVNISVLEQKIKGETIEKYSNQTLGELLKNIPGVSSLKTGSTVVKPVINGLFGSRVPVINNSVRLEDQQWGTEHAPNFDTNAAGKITVIKGASGLQYGGDAVGGLVIISPVAVTKDTLYGKTILNYASNGRGGSISSSLHKGNDKGWSWNALTTYKYMGDREAPNYVLSNTGNREFNFFGDVKYSGAQYDLTTSYSLYSTTIGILRASHTGNVNDLFNSITNKAPSVVADFTHDIGNPKQEVQHHLATTHLNYYFDETASLSLQYAFQFNKRKEFDLRRGDFRNRPALDLELATHSFNADYKKVVHDWIVKSGGSASFQNNFANPATGVQPLIPSYTKIELGAYGIASYDWSDTFTVDAGLRYDFYQLQATKFYSKSRWIERGFTTLFDHFIVREQGNQWLTKPEFNFHNLSASLGFHKTFETNLDWYFNLSLANRNPNPSEFFSDGLHHSTGIIELGDLGLQKEQSLKIATSFIKKWDQLSIEISPFLNQIQNFMFLRPIAFETTIRGAFPVWEYQQTNARLTGIDFQSHWKIKPNWQYDFNLAYVRGKDLTNRTSLIDIPPLNLGNTIQFAKKAWHHFKAELKSEMVFRQNHFPDNNFVANVIENNSLVPVLVDISTPPQGYHLLHFYSEMKFKTTTSSSVTAAFFVQNMFNTTYRDYLNRQRFFADEMGRNIQIQLKFNY</sequence>
<evidence type="ECO:0000256" key="9">
    <source>
        <dbReference type="ARBA" id="ARBA00023237"/>
    </source>
</evidence>
<protein>
    <recommendedName>
        <fullName evidence="16">TonB-dependent receptor</fullName>
    </recommendedName>
</protein>
<feature type="domain" description="TonB-dependent receptor plug" evidence="13">
    <location>
        <begin position="119"/>
        <end position="214"/>
    </location>
</feature>
<dbReference type="PANTHER" id="PTHR30069:SF29">
    <property type="entry name" value="HEMOGLOBIN AND HEMOGLOBIN-HAPTOGLOBIN-BINDING PROTEIN 1-RELATED"/>
    <property type="match status" value="1"/>
</dbReference>
<dbReference type="SUPFAM" id="SSF56935">
    <property type="entry name" value="Porins"/>
    <property type="match status" value="1"/>
</dbReference>
<dbReference type="PANTHER" id="PTHR30069">
    <property type="entry name" value="TONB-DEPENDENT OUTER MEMBRANE RECEPTOR"/>
    <property type="match status" value="1"/>
</dbReference>
<evidence type="ECO:0000256" key="7">
    <source>
        <dbReference type="ARBA" id="ARBA00023136"/>
    </source>
</evidence>
<evidence type="ECO:0000256" key="5">
    <source>
        <dbReference type="ARBA" id="ARBA00022729"/>
    </source>
</evidence>
<evidence type="ECO:0000256" key="8">
    <source>
        <dbReference type="ARBA" id="ARBA00023170"/>
    </source>
</evidence>
<evidence type="ECO:0000313" key="14">
    <source>
        <dbReference type="EMBL" id="BDB52313.1"/>
    </source>
</evidence>
<evidence type="ECO:0000256" key="1">
    <source>
        <dbReference type="ARBA" id="ARBA00004571"/>
    </source>
</evidence>
<feature type="domain" description="TonB-dependent receptor-like beta-barrel" evidence="12">
    <location>
        <begin position="287"/>
        <end position="761"/>
    </location>
</feature>
<evidence type="ECO:0000259" key="12">
    <source>
        <dbReference type="Pfam" id="PF00593"/>
    </source>
</evidence>
<name>A0ABM7UWZ4_9FLAO</name>
<reference evidence="14 15" key="2">
    <citation type="journal article" date="2022" name="Microorganisms">
        <title>Complete Genome Sequences of Two Flavobacterium ammonificans Strains and a Flavobacterium ammoniigenes Strain of Ammonifying Bacterioplankton Isolated from Surface River Water.</title>
        <authorList>
            <person name="Suda W."/>
            <person name="Ogata Y."/>
            <person name="Shindo C."/>
            <person name="Watanabe K."/>
        </authorList>
    </citation>
    <scope>NUCLEOTIDE SEQUENCE [LARGE SCALE GENOMIC DNA]</scope>
    <source>
        <strain evidence="14 15">GENT11</strain>
    </source>
</reference>
<dbReference type="Gene3D" id="2.60.40.1120">
    <property type="entry name" value="Carboxypeptidase-like, regulatory domain"/>
    <property type="match status" value="1"/>
</dbReference>
<evidence type="ECO:0000256" key="4">
    <source>
        <dbReference type="ARBA" id="ARBA00022692"/>
    </source>
</evidence>
<keyword evidence="5" id="KW-0732">Signal</keyword>
<comment type="similarity">
    <text evidence="10 11">Belongs to the TonB-dependent receptor family.</text>
</comment>
<dbReference type="SUPFAM" id="SSF49464">
    <property type="entry name" value="Carboxypeptidase regulatory domain-like"/>
    <property type="match status" value="1"/>
</dbReference>
<evidence type="ECO:0000313" key="15">
    <source>
        <dbReference type="Proteomes" id="UP001319865"/>
    </source>
</evidence>
<proteinExistence type="inferred from homology"/>
<dbReference type="InterPro" id="IPR039426">
    <property type="entry name" value="TonB-dep_rcpt-like"/>
</dbReference>
<dbReference type="InterPro" id="IPR000531">
    <property type="entry name" value="Beta-barrel_TonB"/>
</dbReference>
<dbReference type="Pfam" id="PF07715">
    <property type="entry name" value="Plug"/>
    <property type="match status" value="1"/>
</dbReference>
<dbReference type="PROSITE" id="PS52016">
    <property type="entry name" value="TONB_DEPENDENT_REC_3"/>
    <property type="match status" value="1"/>
</dbReference>
<evidence type="ECO:0000256" key="6">
    <source>
        <dbReference type="ARBA" id="ARBA00023077"/>
    </source>
</evidence>
<keyword evidence="6 11" id="KW-0798">TonB box</keyword>
<dbReference type="RefSeq" id="WP_229331036.1">
    <property type="nucleotide sequence ID" value="NZ_AP025183.1"/>
</dbReference>
<dbReference type="EMBL" id="AP025183">
    <property type="protein sequence ID" value="BDB52313.1"/>
    <property type="molecule type" value="Genomic_DNA"/>
</dbReference>
<dbReference type="Proteomes" id="UP001319865">
    <property type="component" value="Chromosome"/>
</dbReference>
<evidence type="ECO:0000259" key="13">
    <source>
        <dbReference type="Pfam" id="PF07715"/>
    </source>
</evidence>
<keyword evidence="3 10" id="KW-1134">Transmembrane beta strand</keyword>
<dbReference type="Pfam" id="PF00593">
    <property type="entry name" value="TonB_dep_Rec_b-barrel"/>
    <property type="match status" value="1"/>
</dbReference>
<keyword evidence="8" id="KW-0675">Receptor</keyword>